<proteinExistence type="predicted"/>
<dbReference type="RefSeq" id="WP_003085027.1">
    <property type="nucleotide sequence ID" value="NZ_CP070236.1"/>
</dbReference>
<organism evidence="1 2">
    <name type="scientific">Streptococcus porcinus</name>
    <dbReference type="NCBI Taxonomy" id="1340"/>
    <lineage>
        <taxon>Bacteria</taxon>
        <taxon>Bacillati</taxon>
        <taxon>Bacillota</taxon>
        <taxon>Bacilli</taxon>
        <taxon>Lactobacillales</taxon>
        <taxon>Streptococcaceae</taxon>
        <taxon>Streptococcus</taxon>
    </lineage>
</organism>
<evidence type="ECO:0000313" key="2">
    <source>
        <dbReference type="Proteomes" id="UP000306241"/>
    </source>
</evidence>
<dbReference type="AlphaFoldDB" id="A0A4V0H4W8"/>
<name>A0A4V0H4W8_STRPO</name>
<dbReference type="GO" id="GO:0005829">
    <property type="term" value="C:cytosol"/>
    <property type="evidence" value="ECO:0007669"/>
    <property type="project" value="TreeGrafter"/>
</dbReference>
<dbReference type="GO" id="GO:0006281">
    <property type="term" value="P:DNA repair"/>
    <property type="evidence" value="ECO:0007669"/>
    <property type="project" value="TreeGrafter"/>
</dbReference>
<dbReference type="PANTHER" id="PTHR43434">
    <property type="entry name" value="PHOSPHOGLYCOLATE PHOSPHATASE"/>
    <property type="match status" value="1"/>
</dbReference>
<protein>
    <submittedName>
        <fullName evidence="1">Phosphoglycolate phosphatase</fullName>
        <ecNumber evidence="1">3.1.3.18</ecNumber>
    </submittedName>
</protein>
<dbReference type="NCBIfam" id="TIGR01549">
    <property type="entry name" value="HAD-SF-IA-v1"/>
    <property type="match status" value="1"/>
</dbReference>
<dbReference type="InterPro" id="IPR006439">
    <property type="entry name" value="HAD-SF_hydro_IA"/>
</dbReference>
<dbReference type="PANTHER" id="PTHR43434:SF1">
    <property type="entry name" value="PHOSPHOGLYCOLATE PHOSPHATASE"/>
    <property type="match status" value="1"/>
</dbReference>
<dbReference type="EC" id="3.1.3.18" evidence="1"/>
<dbReference type="CDD" id="cd01427">
    <property type="entry name" value="HAD_like"/>
    <property type="match status" value="1"/>
</dbReference>
<reference evidence="1 2" key="1">
    <citation type="submission" date="2019-05" db="EMBL/GenBank/DDBJ databases">
        <authorList>
            <consortium name="Pathogen Informatics"/>
        </authorList>
    </citation>
    <scope>NUCLEOTIDE SEQUENCE [LARGE SCALE GENOMIC DNA]</scope>
    <source>
        <strain evidence="1 2">NCTC10924</strain>
    </source>
</reference>
<dbReference type="GO" id="GO:0008967">
    <property type="term" value="F:phosphoglycolate phosphatase activity"/>
    <property type="evidence" value="ECO:0007669"/>
    <property type="project" value="UniProtKB-EC"/>
</dbReference>
<evidence type="ECO:0000313" key="1">
    <source>
        <dbReference type="EMBL" id="VTT42673.1"/>
    </source>
</evidence>
<dbReference type="InterPro" id="IPR041492">
    <property type="entry name" value="HAD_2"/>
</dbReference>
<keyword evidence="1" id="KW-0378">Hydrolase</keyword>
<dbReference type="SUPFAM" id="SSF56784">
    <property type="entry name" value="HAD-like"/>
    <property type="match status" value="1"/>
</dbReference>
<dbReference type="OrthoDB" id="9796026at2"/>
<dbReference type="Proteomes" id="UP000306241">
    <property type="component" value="Chromosome"/>
</dbReference>
<dbReference type="Pfam" id="PF13419">
    <property type="entry name" value="HAD_2"/>
    <property type="match status" value="1"/>
</dbReference>
<sequence length="267" mass="29989">MTSKKQKYIFCVDSDGCAMDTMTYKHQLFFGPLAADIFEVTDKEVFLQEWDRINLFSKTRGVNRFVGLVMGLEFAGVSDIAALKNWVETTKSLSNQSLEIEIAKEGSQDLIKALQWSNEVNAQIKSYEGQALAFQGAKDALEKLHQVGEVFVVSSANKEAVEEEWKDQGLMSYVTELYCQDRGKKEDVIAQLITKGYDKSKILMIGDSPGDLAAAEINDVSFYPILVGQEKSSWIALKEKIADTFISPGLDNLELAQLKEKFWKNLQ</sequence>
<accession>A0A4V0H4W8</accession>
<dbReference type="InterPro" id="IPR050155">
    <property type="entry name" value="HAD-like_hydrolase_sf"/>
</dbReference>
<dbReference type="EMBL" id="LR594052">
    <property type="protein sequence ID" value="VTT42673.1"/>
    <property type="molecule type" value="Genomic_DNA"/>
</dbReference>
<dbReference type="Gene3D" id="3.40.50.1000">
    <property type="entry name" value="HAD superfamily/HAD-like"/>
    <property type="match status" value="1"/>
</dbReference>
<gene>
    <name evidence="1" type="ORF">NCTC10924_00638</name>
</gene>
<dbReference type="InterPro" id="IPR036412">
    <property type="entry name" value="HAD-like_sf"/>
</dbReference>
<dbReference type="InterPro" id="IPR023214">
    <property type="entry name" value="HAD_sf"/>
</dbReference>